<organism evidence="7 8">
    <name type="scientific">Lagenidium giganteum</name>
    <dbReference type="NCBI Taxonomy" id="4803"/>
    <lineage>
        <taxon>Eukaryota</taxon>
        <taxon>Sar</taxon>
        <taxon>Stramenopiles</taxon>
        <taxon>Oomycota</taxon>
        <taxon>Peronosporomycetes</taxon>
        <taxon>Pythiales</taxon>
        <taxon>Pythiaceae</taxon>
    </lineage>
</organism>
<keyword evidence="1" id="KW-0328">Glycosyltransferase</keyword>
<dbReference type="InterPro" id="IPR000845">
    <property type="entry name" value="Nucleoside_phosphorylase_d"/>
</dbReference>
<feature type="region of interest" description="Disordered" evidence="4">
    <location>
        <begin position="26"/>
        <end position="51"/>
    </location>
</feature>
<evidence type="ECO:0000256" key="1">
    <source>
        <dbReference type="ARBA" id="ARBA00022676"/>
    </source>
</evidence>
<sequence length="1255" mass="139391">MERFCSEDEELSKILFDDFPVLPKGKPAARASVKQKKKTSKVSSSPFANTTVGGALFPTVGGKNSKTLGASQSTTHVHRSRESMNQHQQVEHRRREMGWNTSYPAEYHNTHTTKDFQQTLSFQEQLNQRKQFEQQLDQVASAVGRSRSAIIPPARSTPEELVVLKHVSLREGILTKLDALVKSCSGQEFGVAQGNELLHLLLQLREESVLTITAIAKWHATLRYPSCYVYDNKNYCLKMVSDLNFLSGVKSLGAILGVDTSKMRQNPFMMPQPIPERDFHDVQSLSFNKPPKMTCDSSSNQLERVAEAERYLVWCLFHLPDMTGLSSPAPAAEPVTASSSEVLTWQKRAEKQLQLLSMPMEATAGQIRVMDSSWMMKRKGYLPSLSLSPPNTLTELMVNVHLNPTDVSPNKRTAMRWLRCMFLNEEFATTSFELEMLGTSEAPPHHMVALVVASVLILVSPADRIPKDMSWSSCKKMLVQGTKLIDRLEELEIDQIPQFKWRAILPFLENKNFNPRFLALYSRAASALCAWVLRTLSCVQNHQAELGKADPDRAELLHELELEDQENDQLAQSRASLSPLSSSPISQSKVKAGKRVSIGNAEVLFINENQPVNAISPPMSASSTRGNNTAAPHATLVRTSPWTYHRVTYFVSFFLVNDGKQLSIKLYEPMSSVESQIFVSEEDLELDFGPTALEYFRIGNYHLLSDMILSQLTDMMDGKGSKRVRDAANKTPTSSSTTKVGSSADKQSEPQSTSRTESPALIKPPSAHVARVDTPTKLAAMISEASSNSQAKRPESSNGEKQRALSPMPGEKHVHFAPVDANNPPAAPEQQKQQEPERDDEEQQDGHEQQSEAEEESTHATHYRRSFQRTPTGLSRTVPPPEDDDDDAEDSRPAPVVEGEDDDEAEVQPHPAQIEHGQSAEGEVAAGGEVMRELMDAASSTARPETSLSYAEDDDFEDSNHCSKGRQAHTRQCERQDSMTAVINTTNSALAEAAVIKAPCEPHAPILGVIGGSSLFHAKDFMAGLKETAVDTEYGGVLCYVGRWQQFDLDIVFVQRHHADPDGQYKQPRQINFKAIAMAMKEMGCDAVIGVYSVGSMTEQLTVGRIVVPEDYFNPFDIMHMSRHYDAHVVPDVSSHLRDKLLAILKENEFNPHDGGVYVQSAGPRFETRAEVRFFSQFGELIGMTGANEAELLNELRIPFAMFGIVDNMANGIGEKLTLEDFKIAQKQNCDRMEQAMCRVLTNLAEGQQLAALLS</sequence>
<evidence type="ECO:0000256" key="3">
    <source>
        <dbReference type="ARBA" id="ARBA00022726"/>
    </source>
</evidence>
<gene>
    <name evidence="7" type="ORF">N0F65_006438</name>
</gene>
<dbReference type="PANTHER" id="PTHR42679:SF2">
    <property type="entry name" value="S-METHYL-5'-THIOADENOSINE PHOSPHORYLASE"/>
    <property type="match status" value="1"/>
</dbReference>
<dbReference type="Gene3D" id="1.20.920.60">
    <property type="match status" value="1"/>
</dbReference>
<dbReference type="GO" id="GO:0019509">
    <property type="term" value="P:L-methionine salvage from methylthioadenosine"/>
    <property type="evidence" value="ECO:0007669"/>
    <property type="project" value="TreeGrafter"/>
</dbReference>
<dbReference type="CDD" id="cd09010">
    <property type="entry name" value="MTAP_SsMTAPII_like_MTIP"/>
    <property type="match status" value="1"/>
</dbReference>
<dbReference type="GO" id="GO:0017061">
    <property type="term" value="F:S-methyl-5-thioadenosine phosphorylase activity"/>
    <property type="evidence" value="ECO:0007669"/>
    <property type="project" value="InterPro"/>
</dbReference>
<feature type="compositionally biased region" description="Polar residues" evidence="4">
    <location>
        <begin position="938"/>
        <end position="949"/>
    </location>
</feature>
<feature type="region of interest" description="Disordered" evidence="4">
    <location>
        <begin position="720"/>
        <end position="771"/>
    </location>
</feature>
<feature type="region of interest" description="Disordered" evidence="4">
    <location>
        <begin position="783"/>
        <end position="921"/>
    </location>
</feature>
<dbReference type="InterPro" id="IPR035994">
    <property type="entry name" value="Nucleoside_phosphorylase_sf"/>
</dbReference>
<keyword evidence="3" id="KW-0660">Purine salvage</keyword>
<dbReference type="Pfam" id="PF01048">
    <property type="entry name" value="PNP_UDP_1"/>
    <property type="match status" value="1"/>
</dbReference>
<reference evidence="7" key="2">
    <citation type="journal article" date="2023" name="Microbiol Resour">
        <title>Decontamination and Annotation of the Draft Genome Sequence of the Oomycete Lagenidium giganteum ARSEF 373.</title>
        <authorList>
            <person name="Morgan W.R."/>
            <person name="Tartar A."/>
        </authorList>
    </citation>
    <scope>NUCLEOTIDE SEQUENCE</scope>
    <source>
        <strain evidence="7">ARSEF 373</strain>
    </source>
</reference>
<dbReference type="Gene3D" id="3.40.50.1580">
    <property type="entry name" value="Nucleoside phosphorylase domain"/>
    <property type="match status" value="1"/>
</dbReference>
<dbReference type="Proteomes" id="UP001146120">
    <property type="component" value="Unassembled WGS sequence"/>
</dbReference>
<dbReference type="Pfam" id="PF12777">
    <property type="entry name" value="MT"/>
    <property type="match status" value="1"/>
</dbReference>
<name>A0AAV2Z398_9STRA</name>
<feature type="region of interest" description="Disordered" evidence="4">
    <location>
        <begin position="936"/>
        <end position="974"/>
    </location>
</feature>
<proteinExistence type="predicted"/>
<protein>
    <recommendedName>
        <fullName evidence="9">Nucleoside phosphorylase domain-containing protein</fullName>
    </recommendedName>
</protein>
<evidence type="ECO:0000259" key="6">
    <source>
        <dbReference type="Pfam" id="PF12777"/>
    </source>
</evidence>
<feature type="compositionally biased region" description="Basic and acidic residues" evidence="4">
    <location>
        <begin position="80"/>
        <end position="91"/>
    </location>
</feature>
<keyword evidence="8" id="KW-1185">Reference proteome</keyword>
<evidence type="ECO:0000313" key="7">
    <source>
        <dbReference type="EMBL" id="DBA00534.1"/>
    </source>
</evidence>
<dbReference type="InterPro" id="IPR024743">
    <property type="entry name" value="Dynein_HC_stalk"/>
</dbReference>
<feature type="compositionally biased region" description="Polar residues" evidence="4">
    <location>
        <begin position="63"/>
        <end position="75"/>
    </location>
</feature>
<evidence type="ECO:0000256" key="2">
    <source>
        <dbReference type="ARBA" id="ARBA00022679"/>
    </source>
</evidence>
<keyword evidence="2" id="KW-0808">Transferase</keyword>
<comment type="caution">
    <text evidence="7">The sequence shown here is derived from an EMBL/GenBank/DDBJ whole genome shotgun (WGS) entry which is preliminary data.</text>
</comment>
<accession>A0AAV2Z398</accession>
<feature type="domain" description="Nucleoside phosphorylase" evidence="5">
    <location>
        <begin position="1008"/>
        <end position="1241"/>
    </location>
</feature>
<reference evidence="7" key="1">
    <citation type="submission" date="2022-11" db="EMBL/GenBank/DDBJ databases">
        <authorList>
            <person name="Morgan W.R."/>
            <person name="Tartar A."/>
        </authorList>
    </citation>
    <scope>NUCLEOTIDE SEQUENCE</scope>
    <source>
        <strain evidence="7">ARSEF 373</strain>
    </source>
</reference>
<dbReference type="GO" id="GO:0005829">
    <property type="term" value="C:cytosol"/>
    <property type="evidence" value="ECO:0007669"/>
    <property type="project" value="TreeGrafter"/>
</dbReference>
<dbReference type="SUPFAM" id="SSF53167">
    <property type="entry name" value="Purine and uridine phosphorylases"/>
    <property type="match status" value="1"/>
</dbReference>
<dbReference type="EMBL" id="DAKRPA010000062">
    <property type="protein sequence ID" value="DBA00534.1"/>
    <property type="molecule type" value="Genomic_DNA"/>
</dbReference>
<evidence type="ECO:0000313" key="8">
    <source>
        <dbReference type="Proteomes" id="UP001146120"/>
    </source>
</evidence>
<feature type="compositionally biased region" description="Polar residues" evidence="4">
    <location>
        <begin position="730"/>
        <end position="757"/>
    </location>
</feature>
<feature type="domain" description="Dynein heavy chain coiled coil stalk" evidence="6">
    <location>
        <begin position="441"/>
        <end position="535"/>
    </location>
</feature>
<evidence type="ECO:0000256" key="4">
    <source>
        <dbReference type="SAM" id="MobiDB-lite"/>
    </source>
</evidence>
<dbReference type="GO" id="GO:0006166">
    <property type="term" value="P:purine ribonucleoside salvage"/>
    <property type="evidence" value="ECO:0007669"/>
    <property type="project" value="UniProtKB-KW"/>
</dbReference>
<dbReference type="PANTHER" id="PTHR42679">
    <property type="entry name" value="S-METHYL-5'-THIOADENOSINE PHOSPHORYLASE"/>
    <property type="match status" value="1"/>
</dbReference>
<dbReference type="AlphaFoldDB" id="A0AAV2Z398"/>
<evidence type="ECO:0000259" key="5">
    <source>
        <dbReference type="Pfam" id="PF01048"/>
    </source>
</evidence>
<feature type="compositionally biased region" description="Basic and acidic residues" evidence="4">
    <location>
        <begin position="792"/>
        <end position="803"/>
    </location>
</feature>
<feature type="compositionally biased region" description="Low complexity" evidence="4">
    <location>
        <begin position="817"/>
        <end position="833"/>
    </location>
</feature>
<evidence type="ECO:0008006" key="9">
    <source>
        <dbReference type="Google" id="ProtNLM"/>
    </source>
</evidence>
<feature type="region of interest" description="Disordered" evidence="4">
    <location>
        <begin position="63"/>
        <end position="91"/>
    </location>
</feature>
<dbReference type="InterPro" id="IPR010044">
    <property type="entry name" value="MTAP"/>
</dbReference>